<dbReference type="InterPro" id="IPR023214">
    <property type="entry name" value="HAD_sf"/>
</dbReference>
<keyword evidence="4" id="KW-0028">Amino-acid biosynthesis</keyword>
<dbReference type="GO" id="GO:0036424">
    <property type="term" value="F:L-phosphoserine phosphatase activity"/>
    <property type="evidence" value="ECO:0007669"/>
    <property type="project" value="TreeGrafter"/>
</dbReference>
<gene>
    <name evidence="11" type="ORF">VR7878_01785</name>
</gene>
<dbReference type="GO" id="GO:0005737">
    <property type="term" value="C:cytoplasm"/>
    <property type="evidence" value="ECO:0007669"/>
    <property type="project" value="TreeGrafter"/>
</dbReference>
<keyword evidence="8" id="KW-0718">Serine biosynthesis</keyword>
<dbReference type="NCBIfam" id="TIGR01488">
    <property type="entry name" value="HAD-SF-IB"/>
    <property type="match status" value="1"/>
</dbReference>
<dbReference type="PANTHER" id="PTHR43344:SF2">
    <property type="entry name" value="PHOSPHOSERINE PHOSPHATASE"/>
    <property type="match status" value="1"/>
</dbReference>
<evidence type="ECO:0000256" key="7">
    <source>
        <dbReference type="ARBA" id="ARBA00022842"/>
    </source>
</evidence>
<dbReference type="SUPFAM" id="SSF56784">
    <property type="entry name" value="HAD-like"/>
    <property type="match status" value="1"/>
</dbReference>
<evidence type="ECO:0000313" key="11">
    <source>
        <dbReference type="EMBL" id="SJN56454.1"/>
    </source>
</evidence>
<evidence type="ECO:0000313" key="12">
    <source>
        <dbReference type="Proteomes" id="UP000188276"/>
    </source>
</evidence>
<dbReference type="Gene3D" id="1.10.150.210">
    <property type="entry name" value="Phosphoserine phosphatase, domain 2"/>
    <property type="match status" value="1"/>
</dbReference>
<evidence type="ECO:0000256" key="3">
    <source>
        <dbReference type="ARBA" id="ARBA00012640"/>
    </source>
</evidence>
<evidence type="ECO:0000256" key="2">
    <source>
        <dbReference type="ARBA" id="ARBA00005135"/>
    </source>
</evidence>
<evidence type="ECO:0000256" key="4">
    <source>
        <dbReference type="ARBA" id="ARBA00022605"/>
    </source>
</evidence>
<keyword evidence="5" id="KW-0479">Metal-binding</keyword>
<sequence length="229" mass="26138">MNVIFDFDNTLLPEESTVEVLKIALSQKPNGHETMRYLAEIAPRAFAGRATWQEKLIMLRTAMFVSKQTIEQYVASRVDALDPVLKETFRSLNDRGVKLHVISGGYTEWIAPLLDAWEVQYEQLTANRFIWLGNRVLSIRPSPLLSSKGKVQVIEQWKRQNRTTGKFIIVGDGSADQDTLRYHASDAFVSAEYFQNNQLPSMEQMRRAATPAEVRQHIDHFLTQLSPAT</sequence>
<evidence type="ECO:0000256" key="6">
    <source>
        <dbReference type="ARBA" id="ARBA00022801"/>
    </source>
</evidence>
<dbReference type="RefSeq" id="WP_077335439.1">
    <property type="nucleotide sequence ID" value="NZ_FULE01000025.1"/>
</dbReference>
<evidence type="ECO:0000256" key="8">
    <source>
        <dbReference type="ARBA" id="ARBA00023299"/>
    </source>
</evidence>
<evidence type="ECO:0000256" key="1">
    <source>
        <dbReference type="ARBA" id="ARBA00001946"/>
    </source>
</evidence>
<dbReference type="EMBL" id="FULE01000025">
    <property type="protein sequence ID" value="SJN56454.1"/>
    <property type="molecule type" value="Genomic_DNA"/>
</dbReference>
<dbReference type="AlphaFoldDB" id="A0A1R4LJL7"/>
<dbReference type="InterPro" id="IPR050582">
    <property type="entry name" value="HAD-like_SerB"/>
</dbReference>
<dbReference type="GO" id="GO:0000287">
    <property type="term" value="F:magnesium ion binding"/>
    <property type="evidence" value="ECO:0007669"/>
    <property type="project" value="TreeGrafter"/>
</dbReference>
<evidence type="ECO:0000256" key="5">
    <source>
        <dbReference type="ARBA" id="ARBA00022723"/>
    </source>
</evidence>
<dbReference type="Pfam" id="PF12710">
    <property type="entry name" value="HAD"/>
    <property type="match status" value="1"/>
</dbReference>
<keyword evidence="7" id="KW-0460">Magnesium</keyword>
<dbReference type="PANTHER" id="PTHR43344">
    <property type="entry name" value="PHOSPHOSERINE PHOSPHATASE"/>
    <property type="match status" value="1"/>
</dbReference>
<dbReference type="EC" id="3.1.3.3" evidence="3"/>
<comment type="cofactor">
    <cofactor evidence="1">
        <name>Mg(2+)</name>
        <dbReference type="ChEBI" id="CHEBI:18420"/>
    </cofactor>
</comment>
<comment type="catalytic activity">
    <reaction evidence="9">
        <text>O-phospho-L-serine + H2O = L-serine + phosphate</text>
        <dbReference type="Rhea" id="RHEA:21208"/>
        <dbReference type="ChEBI" id="CHEBI:15377"/>
        <dbReference type="ChEBI" id="CHEBI:33384"/>
        <dbReference type="ChEBI" id="CHEBI:43474"/>
        <dbReference type="ChEBI" id="CHEBI:57524"/>
        <dbReference type="EC" id="3.1.3.3"/>
    </reaction>
</comment>
<dbReference type="STRING" id="1123498.VR7878_01785"/>
<dbReference type="OrthoDB" id="9790031at2"/>
<accession>A0A1R4LJL7</accession>
<dbReference type="GO" id="GO:0006564">
    <property type="term" value="P:L-serine biosynthetic process"/>
    <property type="evidence" value="ECO:0007669"/>
    <property type="project" value="UniProtKB-KW"/>
</dbReference>
<proteinExistence type="predicted"/>
<name>A0A1R4LJL7_VIBR1</name>
<keyword evidence="6 11" id="KW-0378">Hydrolase</keyword>
<dbReference type="InterPro" id="IPR036412">
    <property type="entry name" value="HAD-like_sf"/>
</dbReference>
<comment type="pathway">
    <text evidence="2">Amino-acid biosynthesis; L-serine biosynthesis; L-serine from 3-phospho-D-glycerate: step 3/3.</text>
</comment>
<organism evidence="11 12">
    <name type="scientific">Vibrio ruber (strain DSM 16370 / JCM 11486 / BCRC 17186 / CECT 7878 / LMG 23124 / VR1)</name>
    <dbReference type="NCBI Taxonomy" id="1123498"/>
    <lineage>
        <taxon>Bacteria</taxon>
        <taxon>Pseudomonadati</taxon>
        <taxon>Pseudomonadota</taxon>
        <taxon>Gammaproteobacteria</taxon>
        <taxon>Vibrionales</taxon>
        <taxon>Vibrionaceae</taxon>
        <taxon>Vibrio</taxon>
    </lineage>
</organism>
<dbReference type="Gene3D" id="3.40.50.1000">
    <property type="entry name" value="HAD superfamily/HAD-like"/>
    <property type="match status" value="1"/>
</dbReference>
<dbReference type="Proteomes" id="UP000188276">
    <property type="component" value="Unassembled WGS sequence"/>
</dbReference>
<keyword evidence="12" id="KW-1185">Reference proteome</keyword>
<comment type="catalytic activity">
    <reaction evidence="10">
        <text>O-phospho-D-serine + H2O = D-serine + phosphate</text>
        <dbReference type="Rhea" id="RHEA:24873"/>
        <dbReference type="ChEBI" id="CHEBI:15377"/>
        <dbReference type="ChEBI" id="CHEBI:35247"/>
        <dbReference type="ChEBI" id="CHEBI:43474"/>
        <dbReference type="ChEBI" id="CHEBI:58680"/>
        <dbReference type="EC" id="3.1.3.3"/>
    </reaction>
</comment>
<evidence type="ECO:0000256" key="10">
    <source>
        <dbReference type="ARBA" id="ARBA00048523"/>
    </source>
</evidence>
<reference evidence="12" key="1">
    <citation type="submission" date="2017-02" db="EMBL/GenBank/DDBJ databases">
        <authorList>
            <person name="Rodrigo-Torres L."/>
            <person name="Arahal R.D."/>
            <person name="Lucena T."/>
        </authorList>
    </citation>
    <scope>NUCLEOTIDE SEQUENCE [LARGE SCALE GENOMIC DNA]</scope>
    <source>
        <strain evidence="12">CECT 7878</strain>
    </source>
</reference>
<protein>
    <recommendedName>
        <fullName evidence="3">phosphoserine phosphatase</fullName>
        <ecNumber evidence="3">3.1.3.3</ecNumber>
    </recommendedName>
</protein>
<evidence type="ECO:0000256" key="9">
    <source>
        <dbReference type="ARBA" id="ARBA00048138"/>
    </source>
</evidence>